<accession>A0A9P8VA17</accession>
<dbReference type="InterPro" id="IPR036237">
    <property type="entry name" value="Xyl_isomerase-like_sf"/>
</dbReference>
<evidence type="ECO:0000256" key="1">
    <source>
        <dbReference type="SAM" id="Coils"/>
    </source>
</evidence>
<dbReference type="AlphaFoldDB" id="A0A9P8VA17"/>
<dbReference type="PANTHER" id="PTHR12110">
    <property type="entry name" value="HYDROXYPYRUVATE ISOMERASE"/>
    <property type="match status" value="1"/>
</dbReference>
<protein>
    <submittedName>
        <fullName evidence="4">Xylose isomerase-like protein</fullName>
    </submittedName>
</protein>
<dbReference type="Gene3D" id="3.20.20.150">
    <property type="entry name" value="Divalent-metal-dependent TIM barrel enzymes"/>
    <property type="match status" value="1"/>
</dbReference>
<keyword evidence="1" id="KW-0175">Coiled coil</keyword>
<organism evidence="4 5">
    <name type="scientific">Plectosphaerella plurivora</name>
    <dbReference type="NCBI Taxonomy" id="936078"/>
    <lineage>
        <taxon>Eukaryota</taxon>
        <taxon>Fungi</taxon>
        <taxon>Dikarya</taxon>
        <taxon>Ascomycota</taxon>
        <taxon>Pezizomycotina</taxon>
        <taxon>Sordariomycetes</taxon>
        <taxon>Hypocreomycetidae</taxon>
        <taxon>Glomerellales</taxon>
        <taxon>Plectosphaerellaceae</taxon>
        <taxon>Plectosphaerella</taxon>
    </lineage>
</organism>
<feature type="region of interest" description="Disordered" evidence="2">
    <location>
        <begin position="494"/>
        <end position="540"/>
    </location>
</feature>
<dbReference type="Pfam" id="PF01261">
    <property type="entry name" value="AP_endonuc_2"/>
    <property type="match status" value="1"/>
</dbReference>
<feature type="region of interest" description="Disordered" evidence="2">
    <location>
        <begin position="1"/>
        <end position="46"/>
    </location>
</feature>
<feature type="domain" description="Xylose isomerase-like TIM barrel" evidence="3">
    <location>
        <begin position="160"/>
        <end position="345"/>
    </location>
</feature>
<dbReference type="SUPFAM" id="SSF51658">
    <property type="entry name" value="Xylose isomerase-like"/>
    <property type="match status" value="1"/>
</dbReference>
<feature type="region of interest" description="Disordered" evidence="2">
    <location>
        <begin position="555"/>
        <end position="615"/>
    </location>
</feature>
<dbReference type="InterPro" id="IPR050312">
    <property type="entry name" value="IolE/XylAMocC-like"/>
</dbReference>
<proteinExistence type="predicted"/>
<dbReference type="InterPro" id="IPR013022">
    <property type="entry name" value="Xyl_isomerase-like_TIM-brl"/>
</dbReference>
<evidence type="ECO:0000313" key="5">
    <source>
        <dbReference type="Proteomes" id="UP000770015"/>
    </source>
</evidence>
<evidence type="ECO:0000256" key="2">
    <source>
        <dbReference type="SAM" id="MobiDB-lite"/>
    </source>
</evidence>
<feature type="coiled-coil region" evidence="1">
    <location>
        <begin position="684"/>
        <end position="711"/>
    </location>
</feature>
<dbReference type="Proteomes" id="UP000770015">
    <property type="component" value="Unassembled WGS sequence"/>
</dbReference>
<dbReference type="GO" id="GO:0016853">
    <property type="term" value="F:isomerase activity"/>
    <property type="evidence" value="ECO:0007669"/>
    <property type="project" value="UniProtKB-KW"/>
</dbReference>
<feature type="compositionally biased region" description="Basic and acidic residues" evidence="2">
    <location>
        <begin position="522"/>
        <end position="532"/>
    </location>
</feature>
<comment type="caution">
    <text evidence="4">The sequence shown here is derived from an EMBL/GenBank/DDBJ whole genome shotgun (WGS) entry which is preliminary data.</text>
</comment>
<dbReference type="EMBL" id="JAGSXJ010000015">
    <property type="protein sequence ID" value="KAH6685343.1"/>
    <property type="molecule type" value="Genomic_DNA"/>
</dbReference>
<dbReference type="OrthoDB" id="5360893at2759"/>
<gene>
    <name evidence="4" type="ORF">F5X68DRAFT_241506</name>
</gene>
<evidence type="ECO:0000313" key="4">
    <source>
        <dbReference type="EMBL" id="KAH6685343.1"/>
    </source>
</evidence>
<name>A0A9P8VA17_9PEZI</name>
<keyword evidence="4" id="KW-0413">Isomerase</keyword>
<keyword evidence="5" id="KW-1185">Reference proteome</keyword>
<evidence type="ECO:0000259" key="3">
    <source>
        <dbReference type="Pfam" id="PF01261"/>
    </source>
</evidence>
<feature type="region of interest" description="Disordered" evidence="2">
    <location>
        <begin position="735"/>
        <end position="770"/>
    </location>
</feature>
<dbReference type="PANTHER" id="PTHR12110:SF21">
    <property type="entry name" value="XYLOSE ISOMERASE-LIKE TIM BARREL DOMAIN-CONTAINING PROTEIN"/>
    <property type="match status" value="1"/>
</dbReference>
<sequence>MPNAMSTLRRGGKDPKDPKSGFPKNLGLRWLTSPKTAGTEGTMPSIPEVTVTEASGSESATPTPAPPVEMLPGGYYRKIRREDFAIRRHLHSVDRLIAAGKKFPIPPDYRTKEEKENMLRGITGRQRAQAIPTLDHFQFLPAISTITLGELGKWDLKRKVKAAANNGFYAVELHYEDLVHYCKTNTHSTAHKELCIAATVFRKNIDDLNMQVLSLQGFQLGDVSTDEARKERAAQFMNYVDIADIIQTNVINIAPTVYPPGELRNVNDTESMVKAFRAFARIARQSDNRKLCITFQNACHGDQFKTWHEAYEIVKEVKTNNVKFLPNTFHMAVNIRDVPFIQIGDAKNLYKYNPLGHDEHITLGDARVFWANRCRALPLIGHLPLHATIMAMTADTDKGGLGYCGYLSMDSIAKSTYSPDMVASEARDSWEKLIIAHKWTHKAYIHQPMRNPALFREILLYDDGLNGGRNKDIGEYVPENRTVEQVLDELALHSDSEDEGDNNANDGKTAPIDRPAPKKRPGAPEKIPHNDGKLLPSHLPETMYLPPISASYMAPTLPAHGHPNNNASFGDPTPQGRYHRPGSSSRASSIDLEAGPPRSPGPRPPISRGNSDLIFPFELGEGRNSPAGIDAERQKGASVGPKIVATGGEAAWRWEELRGSLANLAPVPTGDAIRLPHNLTEQGRQEAREAKTRAAREKERAEKEAADAAIDLGPYIPAVGEEDSDENESYVVGWNAKGKGEEEEIPGSLYGSRYGGGPDDRFGSYGKSTF</sequence>
<reference evidence="4" key="1">
    <citation type="journal article" date="2021" name="Nat. Commun.">
        <title>Genetic determinants of endophytism in the Arabidopsis root mycobiome.</title>
        <authorList>
            <person name="Mesny F."/>
            <person name="Miyauchi S."/>
            <person name="Thiergart T."/>
            <person name="Pickel B."/>
            <person name="Atanasova L."/>
            <person name="Karlsson M."/>
            <person name="Huettel B."/>
            <person name="Barry K.W."/>
            <person name="Haridas S."/>
            <person name="Chen C."/>
            <person name="Bauer D."/>
            <person name="Andreopoulos W."/>
            <person name="Pangilinan J."/>
            <person name="LaButti K."/>
            <person name="Riley R."/>
            <person name="Lipzen A."/>
            <person name="Clum A."/>
            <person name="Drula E."/>
            <person name="Henrissat B."/>
            <person name="Kohler A."/>
            <person name="Grigoriev I.V."/>
            <person name="Martin F.M."/>
            <person name="Hacquard S."/>
        </authorList>
    </citation>
    <scope>NUCLEOTIDE SEQUENCE</scope>
    <source>
        <strain evidence="4">MPI-SDFR-AT-0117</strain>
    </source>
</reference>